<dbReference type="RefSeq" id="WP_116669284.1">
    <property type="nucleotide sequence ID" value="NZ_MZGU01000003.1"/>
</dbReference>
<dbReference type="EC" id="3.4.-.-" evidence="2"/>
<dbReference type="OrthoDB" id="51464at2157"/>
<comment type="caution">
    <text evidence="2">The sequence shown here is derived from an EMBL/GenBank/DDBJ whole genome shotgun (WGS) entry which is preliminary data.</text>
</comment>
<accession>A0A2U1S8X7</accession>
<dbReference type="InterPro" id="IPR020988">
    <property type="entry name" value="Pept_U32_collagenase"/>
</dbReference>
<evidence type="ECO:0000313" key="2">
    <source>
        <dbReference type="EMBL" id="PWB86761.1"/>
    </source>
</evidence>
<dbReference type="Pfam" id="PF01136">
    <property type="entry name" value="Peptidase_U32"/>
    <property type="match status" value="2"/>
</dbReference>
<evidence type="ECO:0000259" key="1">
    <source>
        <dbReference type="Pfam" id="PF12392"/>
    </source>
</evidence>
<reference evidence="2 3" key="1">
    <citation type="submission" date="2017-03" db="EMBL/GenBank/DDBJ databases">
        <title>Genome sequence of Methanobrevibacter wosei.</title>
        <authorList>
            <person name="Poehlein A."/>
            <person name="Seedorf H."/>
            <person name="Daniel R."/>
        </authorList>
    </citation>
    <scope>NUCLEOTIDE SEQUENCE [LARGE SCALE GENOMIC DNA]</scope>
    <source>
        <strain evidence="2 3">DSM 11979</strain>
    </source>
</reference>
<dbReference type="PROSITE" id="PS01276">
    <property type="entry name" value="PEPTIDASE_U32"/>
    <property type="match status" value="1"/>
</dbReference>
<dbReference type="PANTHER" id="PTHR30217:SF10">
    <property type="entry name" value="23S RRNA 5-HYDROXYCYTIDINE C2501 SYNTHASE"/>
    <property type="match status" value="1"/>
</dbReference>
<evidence type="ECO:0000313" key="3">
    <source>
        <dbReference type="Proteomes" id="UP000245577"/>
    </source>
</evidence>
<keyword evidence="3" id="KW-1185">Reference proteome</keyword>
<name>A0A2U1S8X7_9EURY</name>
<dbReference type="PANTHER" id="PTHR30217">
    <property type="entry name" value="PEPTIDASE U32 FAMILY"/>
    <property type="match status" value="1"/>
</dbReference>
<keyword evidence="2" id="KW-0378">Hydrolase</keyword>
<dbReference type="Pfam" id="PF12392">
    <property type="entry name" value="DUF3656"/>
    <property type="match status" value="1"/>
</dbReference>
<protein>
    <submittedName>
        <fullName evidence="2">Putative protease YdcP</fullName>
        <ecNumber evidence="2">3.4.-.-</ecNumber>
    </submittedName>
</protein>
<dbReference type="EMBL" id="MZGU01000003">
    <property type="protein sequence ID" value="PWB86761.1"/>
    <property type="molecule type" value="Genomic_DNA"/>
</dbReference>
<dbReference type="InterPro" id="IPR051454">
    <property type="entry name" value="RNA/ubiquinone_mod_enzymes"/>
</dbReference>
<keyword evidence="2" id="KW-0645">Protease</keyword>
<dbReference type="Proteomes" id="UP000245577">
    <property type="component" value="Unassembled WGS sequence"/>
</dbReference>
<organism evidence="2 3">
    <name type="scientific">Methanobrevibacter woesei</name>
    <dbReference type="NCBI Taxonomy" id="190976"/>
    <lineage>
        <taxon>Archaea</taxon>
        <taxon>Methanobacteriati</taxon>
        <taxon>Methanobacteriota</taxon>
        <taxon>Methanomada group</taxon>
        <taxon>Methanobacteria</taxon>
        <taxon>Methanobacteriales</taxon>
        <taxon>Methanobacteriaceae</taxon>
        <taxon>Methanobrevibacter</taxon>
    </lineage>
</organism>
<dbReference type="GO" id="GO:0008233">
    <property type="term" value="F:peptidase activity"/>
    <property type="evidence" value="ECO:0007669"/>
    <property type="project" value="UniProtKB-KW"/>
</dbReference>
<dbReference type="GO" id="GO:0006508">
    <property type="term" value="P:proteolysis"/>
    <property type="evidence" value="ECO:0007669"/>
    <property type="project" value="UniProtKB-KW"/>
</dbReference>
<proteinExistence type="predicted"/>
<sequence>MVLTELLAPAGSYDVLITAVNAGADAVYIAGQRYGARAFAKNFTIEEMKKAVKYAHLNGSTIHVTVNTLVNDFELGDVISYLFLLYKIGVDAVIVQDFGIVELLKSLIPDLEIHASTQMALNNYSSVKWASKNNISRVVLPREINLQQISQIKQQLKKDEIDMELEVFGHGALCYSVSGNCYISSYNSGRSGNRGACAQPCRREYKLKYRGYNVGNGFLLSTHDLATYDHLKEISDAGVTSLKLEGRMKSVDYIGTIVNSYRNLLDGKEGDYGKNLHLVFNRKFTDGYLLDENPGDVMGREASGHEGLYIGDITNIDGTKVTIQVKNKENYIPLEIGDGIAFKYNGKIKGIYLDEIIKQDENEIIINTTRLLKEGTEVFISYSKSIHEDLKKYQQEKITPNIPVNLSLTWNEDLNLYVKVTFDIDGTPVKFRYKAEGIFEKALKRPITEDTIKEQLSKTGGTPFYIENIEVTDLPENIFTPIGKLNEVRRNILNKAEEILINHYIPTKKELKSIRKNIIQFIEEHREFENDSINTNPELSIFIDDLEQLNAVSGFNLKRVYFDGNCLYNNQKDYYENIPNLLEEASLIAPQSELVWVLSSFISEEEAIKCSEIVKELENKGIIISVMGDFPAMKEIFNCPIYGNHNLNIWNSYSVKSLANSGFNGLILSSELSKDEIKEVIKKKDSNIDLELIVNGNLEVIVTKDDFSNLNEGKDFIISNNADYAILEDKKRKKFKYKVSFDYNKQSHIINKDCLCLIEEMNEIKDLGLDSLILDCRYSNPEYTKKIVSIYNDALKDRNDEELTKYKYQIMDFSHSYINKGNFIEGRLHEDKERKNEYEIA</sequence>
<feature type="domain" description="Peptidase U32 collagenase" evidence="1">
    <location>
        <begin position="378"/>
        <end position="499"/>
    </location>
</feature>
<dbReference type="InterPro" id="IPR001539">
    <property type="entry name" value="Peptidase_U32"/>
</dbReference>
<dbReference type="AlphaFoldDB" id="A0A2U1S8X7"/>
<gene>
    <name evidence="2" type="primary">ydcP_2</name>
    <name evidence="2" type="ORF">MBBWO_04750</name>
</gene>